<dbReference type="EMBL" id="CP092871">
    <property type="protein sequence ID" value="UYV71780.1"/>
    <property type="molecule type" value="Genomic_DNA"/>
</dbReference>
<evidence type="ECO:0000256" key="3">
    <source>
        <dbReference type="ARBA" id="ARBA00022989"/>
    </source>
</evidence>
<protein>
    <submittedName>
        <fullName evidence="8">SLC2A8</fullName>
    </submittedName>
</protein>
<keyword evidence="9" id="KW-1185">Reference proteome</keyword>
<feature type="transmembrane region" description="Helical" evidence="6">
    <location>
        <begin position="390"/>
        <end position="412"/>
    </location>
</feature>
<feature type="transmembrane region" description="Helical" evidence="6">
    <location>
        <begin position="25"/>
        <end position="48"/>
    </location>
</feature>
<evidence type="ECO:0000259" key="7">
    <source>
        <dbReference type="PROSITE" id="PS50850"/>
    </source>
</evidence>
<organism evidence="8 9">
    <name type="scientific">Cordylochernes scorpioides</name>
    <dbReference type="NCBI Taxonomy" id="51811"/>
    <lineage>
        <taxon>Eukaryota</taxon>
        <taxon>Metazoa</taxon>
        <taxon>Ecdysozoa</taxon>
        <taxon>Arthropoda</taxon>
        <taxon>Chelicerata</taxon>
        <taxon>Arachnida</taxon>
        <taxon>Pseudoscorpiones</taxon>
        <taxon>Cheliferoidea</taxon>
        <taxon>Chernetidae</taxon>
        <taxon>Cordylochernes</taxon>
    </lineage>
</organism>
<evidence type="ECO:0000256" key="6">
    <source>
        <dbReference type="SAM" id="Phobius"/>
    </source>
</evidence>
<dbReference type="SUPFAM" id="SSF103473">
    <property type="entry name" value="MFS general substrate transporter"/>
    <property type="match status" value="1"/>
</dbReference>
<dbReference type="PROSITE" id="PS00217">
    <property type="entry name" value="SUGAR_TRANSPORT_2"/>
    <property type="match status" value="1"/>
</dbReference>
<evidence type="ECO:0000256" key="5">
    <source>
        <dbReference type="RuleBase" id="RU003346"/>
    </source>
</evidence>
<feature type="transmembrane region" description="Helical" evidence="6">
    <location>
        <begin position="495"/>
        <end position="513"/>
    </location>
</feature>
<keyword evidence="3 6" id="KW-1133">Transmembrane helix</keyword>
<sequence>MAKDWMIETDEIELIPLPPSPRPPLVLLAAAAAWLSSVGAGCVLGYSSPAIPSLQNSTSPLAGITESQVSWFNGLLALGALTGGILAGDKKQQQRRVLLQITRGSSLNPLISRLMPNDICPDQRGLTRPPLGMYGSLKTGHVFQPYQDCFITERYGRRSAIIIFNVPFVIGWLNIAFAYNIPQLFIARYLTGLCCGAMSLAVPVYLAEIAPPHLRGLLGSGMQLSVTVGVLLVYAVGVALPWSWLAYHCCIYSGASMLMLTFCPETPRWLISHHRQEEALQAIRFLSGTQVNPEAECQAIEVSLLQQPAGKASIKEILLPQNWKPLLLSLFLMLFQQANGNNNVIQNAVKIFKDCPDLLDPNLSSIVLAVVMVVATFIATVVVDLAGRRFLLIISGLGNFLTLAALGTYYYLSQVVDPSYHTSLSWLPLVSAAGFLIIFSIGFGPVPWLMMSELFPLRMRGLFSGIATAFNWTCVFIVTKEFEDTRQGLHDYGTYWLYSASSILAILYVYFFLPETKGKSLEEIEASFQSESHQSSSIPVRAMI</sequence>
<comment type="similarity">
    <text evidence="5">Belongs to the major facilitator superfamily. Sugar transporter (TC 2.A.1.1) family.</text>
</comment>
<dbReference type="PROSITE" id="PS50850">
    <property type="entry name" value="MFS"/>
    <property type="match status" value="1"/>
</dbReference>
<dbReference type="InterPro" id="IPR020846">
    <property type="entry name" value="MFS_dom"/>
</dbReference>
<feature type="transmembrane region" description="Helical" evidence="6">
    <location>
        <begin position="365"/>
        <end position="383"/>
    </location>
</feature>
<feature type="transmembrane region" description="Helical" evidence="6">
    <location>
        <begin position="218"/>
        <end position="239"/>
    </location>
</feature>
<dbReference type="PANTHER" id="PTHR48021">
    <property type="match status" value="1"/>
</dbReference>
<dbReference type="CDD" id="cd17358">
    <property type="entry name" value="MFS_GLUT6_8_Class3_like"/>
    <property type="match status" value="1"/>
</dbReference>
<feature type="transmembrane region" description="Helical" evidence="6">
    <location>
        <begin position="160"/>
        <end position="179"/>
    </location>
</feature>
<dbReference type="InterPro" id="IPR036259">
    <property type="entry name" value="MFS_trans_sf"/>
</dbReference>
<keyword evidence="4 6" id="KW-0472">Membrane</keyword>
<feature type="transmembrane region" description="Helical" evidence="6">
    <location>
        <begin position="185"/>
        <end position="206"/>
    </location>
</feature>
<dbReference type="NCBIfam" id="TIGR00879">
    <property type="entry name" value="SP"/>
    <property type="match status" value="1"/>
</dbReference>
<feature type="transmembrane region" description="Helical" evidence="6">
    <location>
        <begin position="424"/>
        <end position="449"/>
    </location>
</feature>
<evidence type="ECO:0000256" key="1">
    <source>
        <dbReference type="ARBA" id="ARBA00004141"/>
    </source>
</evidence>
<dbReference type="PANTHER" id="PTHR48021:SF1">
    <property type="entry name" value="GH07001P-RELATED"/>
    <property type="match status" value="1"/>
</dbReference>
<keyword evidence="5" id="KW-0813">Transport</keyword>
<evidence type="ECO:0000256" key="2">
    <source>
        <dbReference type="ARBA" id="ARBA00022692"/>
    </source>
</evidence>
<dbReference type="Proteomes" id="UP001235939">
    <property type="component" value="Chromosome 09"/>
</dbReference>
<comment type="subcellular location">
    <subcellularLocation>
        <location evidence="1">Membrane</location>
        <topology evidence="1">Multi-pass membrane protein</topology>
    </subcellularLocation>
</comment>
<dbReference type="InterPro" id="IPR044775">
    <property type="entry name" value="MFS_ERD6/Tret1-like"/>
</dbReference>
<dbReference type="Pfam" id="PF00083">
    <property type="entry name" value="Sugar_tr"/>
    <property type="match status" value="1"/>
</dbReference>
<gene>
    <name evidence="8" type="ORF">LAZ67_9000387</name>
</gene>
<dbReference type="Gene3D" id="1.20.1250.20">
    <property type="entry name" value="MFS general substrate transporter like domains"/>
    <property type="match status" value="1"/>
</dbReference>
<dbReference type="InterPro" id="IPR005828">
    <property type="entry name" value="MFS_sugar_transport-like"/>
</dbReference>
<dbReference type="PRINTS" id="PR00171">
    <property type="entry name" value="SUGRTRNSPORT"/>
</dbReference>
<proteinExistence type="inferred from homology"/>
<reference evidence="8 9" key="1">
    <citation type="submission" date="2022-01" db="EMBL/GenBank/DDBJ databases">
        <title>A chromosomal length assembly of Cordylochernes scorpioides.</title>
        <authorList>
            <person name="Zeh D."/>
            <person name="Zeh J."/>
        </authorList>
    </citation>
    <scope>NUCLEOTIDE SEQUENCE [LARGE SCALE GENOMIC DNA]</scope>
    <source>
        <strain evidence="8">IN4F17</strain>
        <tissue evidence="8">Whole Body</tissue>
    </source>
</reference>
<dbReference type="InterPro" id="IPR003663">
    <property type="entry name" value="Sugar/inositol_transpt"/>
</dbReference>
<evidence type="ECO:0000256" key="4">
    <source>
        <dbReference type="ARBA" id="ARBA00023136"/>
    </source>
</evidence>
<feature type="domain" description="Major facilitator superfamily (MFS) profile" evidence="7">
    <location>
        <begin position="76"/>
        <end position="517"/>
    </location>
</feature>
<evidence type="ECO:0000313" key="8">
    <source>
        <dbReference type="EMBL" id="UYV71780.1"/>
    </source>
</evidence>
<feature type="transmembrane region" description="Helical" evidence="6">
    <location>
        <begin position="461"/>
        <end position="479"/>
    </location>
</feature>
<name>A0ABY6KW41_9ARAC</name>
<dbReference type="InterPro" id="IPR050549">
    <property type="entry name" value="MFS_Trehalose_Transporter"/>
</dbReference>
<keyword evidence="2 6" id="KW-0812">Transmembrane</keyword>
<feature type="transmembrane region" description="Helical" evidence="6">
    <location>
        <begin position="68"/>
        <end position="88"/>
    </location>
</feature>
<accession>A0ABY6KW41</accession>
<evidence type="ECO:0000313" key="9">
    <source>
        <dbReference type="Proteomes" id="UP001235939"/>
    </source>
</evidence>
<dbReference type="InterPro" id="IPR005829">
    <property type="entry name" value="Sugar_transporter_CS"/>
</dbReference>